<feature type="domain" description="DUF5667" evidence="1">
    <location>
        <begin position="45"/>
        <end position="156"/>
    </location>
</feature>
<protein>
    <recommendedName>
        <fullName evidence="1">DUF5667 domain-containing protein</fullName>
    </recommendedName>
</protein>
<dbReference type="AlphaFoldDB" id="A0A0G0HK28"/>
<name>A0A0G0HK28_9BACT</name>
<evidence type="ECO:0000259" key="1">
    <source>
        <dbReference type="Pfam" id="PF18915"/>
    </source>
</evidence>
<gene>
    <name evidence="2" type="ORF">US54_C0001G0045</name>
</gene>
<comment type="caution">
    <text evidence="2">The sequence shown here is derived from an EMBL/GenBank/DDBJ whole genome shotgun (WGS) entry which is preliminary data.</text>
</comment>
<evidence type="ECO:0000313" key="2">
    <source>
        <dbReference type="EMBL" id="KKQ38920.1"/>
    </source>
</evidence>
<proteinExistence type="predicted"/>
<dbReference type="Proteomes" id="UP000034471">
    <property type="component" value="Unassembled WGS sequence"/>
</dbReference>
<reference evidence="2 3" key="1">
    <citation type="journal article" date="2015" name="Nature">
        <title>rRNA introns, odd ribosomes, and small enigmatic genomes across a large radiation of phyla.</title>
        <authorList>
            <person name="Brown C.T."/>
            <person name="Hug L.A."/>
            <person name="Thomas B.C."/>
            <person name="Sharon I."/>
            <person name="Castelle C.J."/>
            <person name="Singh A."/>
            <person name="Wilkins M.J."/>
            <person name="Williams K.H."/>
            <person name="Banfield J.F."/>
        </authorList>
    </citation>
    <scope>NUCLEOTIDE SEQUENCE [LARGE SCALE GENOMIC DNA]</scope>
</reference>
<dbReference type="STRING" id="1618481.US54_C0001G0045"/>
<sequence>MKRIILSVIIILLSVTVVPTLYSVTEPQSVDIEKKEVLYQLPYPGLLPGHPLYILKILRDNILLFTTRDNLKKSKLYLHLSDKNMATAIALINEGKEQTAIKQLELAEQRFLLIPPTLQELKKQGGEYPSDFIIDLHQSNQKHREVITEVISKVTESDIDVLNELLKQNKQAEGLLQKIQ</sequence>
<organism evidence="2 3">
    <name type="scientific">Candidatus Roizmanbacteria bacterium GW2011_GWA2_37_7</name>
    <dbReference type="NCBI Taxonomy" id="1618481"/>
    <lineage>
        <taxon>Bacteria</taxon>
        <taxon>Candidatus Roizmaniibacteriota</taxon>
    </lineage>
</organism>
<dbReference type="InterPro" id="IPR043725">
    <property type="entry name" value="DUF5667"/>
</dbReference>
<dbReference type="EMBL" id="LBTJ01000001">
    <property type="protein sequence ID" value="KKQ38920.1"/>
    <property type="molecule type" value="Genomic_DNA"/>
</dbReference>
<accession>A0A0G0HK28</accession>
<evidence type="ECO:0000313" key="3">
    <source>
        <dbReference type="Proteomes" id="UP000034471"/>
    </source>
</evidence>
<dbReference type="Pfam" id="PF18915">
    <property type="entry name" value="DUF5667"/>
    <property type="match status" value="1"/>
</dbReference>